<accession>A0ACC2FU86</accession>
<reference evidence="1" key="1">
    <citation type="submission" date="2021-05" db="EMBL/GenBank/DDBJ databases">
        <authorList>
            <person name="Pan Q."/>
            <person name="Jouanno E."/>
            <person name="Zahm M."/>
            <person name="Klopp C."/>
            <person name="Cabau C."/>
            <person name="Louis A."/>
            <person name="Berthelot C."/>
            <person name="Parey E."/>
            <person name="Roest Crollius H."/>
            <person name="Montfort J."/>
            <person name="Robinson-Rechavi M."/>
            <person name="Bouchez O."/>
            <person name="Lampietro C."/>
            <person name="Lopez Roques C."/>
            <person name="Donnadieu C."/>
            <person name="Postlethwait J."/>
            <person name="Bobe J."/>
            <person name="Dillon D."/>
            <person name="Chandos A."/>
            <person name="von Hippel F."/>
            <person name="Guiguen Y."/>
        </authorList>
    </citation>
    <scope>NUCLEOTIDE SEQUENCE</scope>
    <source>
        <strain evidence="1">YG-Jan2019</strain>
    </source>
</reference>
<keyword evidence="2" id="KW-1185">Reference proteome</keyword>
<organism evidence="1 2">
    <name type="scientific">Dallia pectoralis</name>
    <name type="common">Alaska blackfish</name>
    <dbReference type="NCBI Taxonomy" id="75939"/>
    <lineage>
        <taxon>Eukaryota</taxon>
        <taxon>Metazoa</taxon>
        <taxon>Chordata</taxon>
        <taxon>Craniata</taxon>
        <taxon>Vertebrata</taxon>
        <taxon>Euteleostomi</taxon>
        <taxon>Actinopterygii</taxon>
        <taxon>Neopterygii</taxon>
        <taxon>Teleostei</taxon>
        <taxon>Protacanthopterygii</taxon>
        <taxon>Esociformes</taxon>
        <taxon>Umbridae</taxon>
        <taxon>Dallia</taxon>
    </lineage>
</organism>
<proteinExistence type="predicted"/>
<name>A0ACC2FU86_DALPE</name>
<protein>
    <submittedName>
        <fullName evidence="1">Uncharacterized protein</fullName>
    </submittedName>
</protein>
<comment type="caution">
    <text evidence="1">The sequence shown here is derived from an EMBL/GenBank/DDBJ whole genome shotgun (WGS) entry which is preliminary data.</text>
</comment>
<gene>
    <name evidence="1" type="ORF">DPEC_G00253850</name>
</gene>
<evidence type="ECO:0000313" key="1">
    <source>
        <dbReference type="EMBL" id="KAJ7994861.1"/>
    </source>
</evidence>
<dbReference type="Proteomes" id="UP001157502">
    <property type="component" value="Chromosome 22"/>
</dbReference>
<sequence>MSDGNWETRRPVSTEELSNMSPSHGRYALHSPPGNGQTIMKRGRRTGVMDTRPGHGRPAATQIDGALTHRPGSDLTPADIPACDRLFFRPARLSSSSADSTSAKDRAVLADETPNGGRDVTA</sequence>
<evidence type="ECO:0000313" key="2">
    <source>
        <dbReference type="Proteomes" id="UP001157502"/>
    </source>
</evidence>
<dbReference type="EMBL" id="CM055749">
    <property type="protein sequence ID" value="KAJ7994861.1"/>
    <property type="molecule type" value="Genomic_DNA"/>
</dbReference>